<dbReference type="PANTHER" id="PTHR19302">
    <property type="entry name" value="GAMMA TUBULIN COMPLEX PROTEIN"/>
    <property type="match status" value="1"/>
</dbReference>
<feature type="compositionally biased region" description="Polar residues" evidence="6">
    <location>
        <begin position="286"/>
        <end position="299"/>
    </location>
</feature>
<feature type="domain" description="Gamma tubulin complex component protein N-terminal" evidence="8">
    <location>
        <begin position="410"/>
        <end position="753"/>
    </location>
</feature>
<dbReference type="OrthoDB" id="66546at2759"/>
<dbReference type="InterPro" id="IPR059169">
    <property type="entry name" value="GCP5_N_ext"/>
</dbReference>
<reference evidence="9 10" key="1">
    <citation type="submission" date="2016-07" db="EMBL/GenBank/DDBJ databases">
        <title>Draft genome of the white-rot fungus Obba rivulosa 3A-2.</title>
        <authorList>
            <consortium name="DOE Joint Genome Institute"/>
            <person name="Miettinen O."/>
            <person name="Riley R."/>
            <person name="Acob R."/>
            <person name="Barry K."/>
            <person name="Cullen D."/>
            <person name="De Vries R."/>
            <person name="Hainaut M."/>
            <person name="Hatakka A."/>
            <person name="Henrissat B."/>
            <person name="Hilden K."/>
            <person name="Kuo R."/>
            <person name="Labutti K."/>
            <person name="Lipzen A."/>
            <person name="Makela M.R."/>
            <person name="Sandor L."/>
            <person name="Spatafora J.W."/>
            <person name="Grigoriev I.V."/>
            <person name="Hibbett D.S."/>
        </authorList>
    </citation>
    <scope>NUCLEOTIDE SEQUENCE [LARGE SCALE GENOMIC DNA]</scope>
    <source>
        <strain evidence="9 10">3A-2</strain>
    </source>
</reference>
<dbReference type="GO" id="GO:0000922">
    <property type="term" value="C:spindle pole"/>
    <property type="evidence" value="ECO:0007669"/>
    <property type="project" value="InterPro"/>
</dbReference>
<dbReference type="GO" id="GO:0007020">
    <property type="term" value="P:microtubule nucleation"/>
    <property type="evidence" value="ECO:0007669"/>
    <property type="project" value="InterPro"/>
</dbReference>
<evidence type="ECO:0000256" key="5">
    <source>
        <dbReference type="ARBA" id="ARBA00023212"/>
    </source>
</evidence>
<dbReference type="EMBL" id="KV722345">
    <property type="protein sequence ID" value="OCH94284.1"/>
    <property type="molecule type" value="Genomic_DNA"/>
</dbReference>
<dbReference type="Pfam" id="PF17681">
    <property type="entry name" value="GCP_N_terminal"/>
    <property type="match status" value="1"/>
</dbReference>
<dbReference type="Proteomes" id="UP000250043">
    <property type="component" value="Unassembled WGS sequence"/>
</dbReference>
<dbReference type="GO" id="GO:0043015">
    <property type="term" value="F:gamma-tubulin binding"/>
    <property type="evidence" value="ECO:0007669"/>
    <property type="project" value="InterPro"/>
</dbReference>
<dbReference type="GO" id="GO:0005874">
    <property type="term" value="C:microtubule"/>
    <property type="evidence" value="ECO:0007669"/>
    <property type="project" value="UniProtKB-KW"/>
</dbReference>
<dbReference type="PANTHER" id="PTHR19302:SF33">
    <property type="entry name" value="GAMMA-TUBULIN COMPLEX COMPONENT 5"/>
    <property type="match status" value="1"/>
</dbReference>
<evidence type="ECO:0000259" key="8">
    <source>
        <dbReference type="Pfam" id="PF17681"/>
    </source>
</evidence>
<dbReference type="InterPro" id="IPR040457">
    <property type="entry name" value="GCP_C"/>
</dbReference>
<name>A0A8E2DR49_9APHY</name>
<keyword evidence="4" id="KW-0493">Microtubule</keyword>
<evidence type="ECO:0000259" key="7">
    <source>
        <dbReference type="Pfam" id="PF04130"/>
    </source>
</evidence>
<organism evidence="9 10">
    <name type="scientific">Obba rivulosa</name>
    <dbReference type="NCBI Taxonomy" id="1052685"/>
    <lineage>
        <taxon>Eukaryota</taxon>
        <taxon>Fungi</taxon>
        <taxon>Dikarya</taxon>
        <taxon>Basidiomycota</taxon>
        <taxon>Agaricomycotina</taxon>
        <taxon>Agaricomycetes</taxon>
        <taxon>Polyporales</taxon>
        <taxon>Gelatoporiaceae</taxon>
        <taxon>Obba</taxon>
    </lineage>
</organism>
<sequence>MADGPNRRLAARPASSASTRPRSSSSTPALSSASRPASALSSLRPPSAASSTIRPSSSASIRPSSSAPLRPSSSASSRTLTSTLRPSSSASSVRPPSSTSRPTSRLSQRPRSRASSRLSARLLPLYQTLVTQTTGLEASRDAENFQTAVEFVARNLDQTTKPGVTSDMTAMEKHIRGHCQKARVNSNDTLANALNVAFGKLKSQADAGNDLDADMKTSRLPDHLQFLVLLSEPPTQKTLEYAEQCMEKHLHPKKPAAALTWQAILAEEPFEGQHWQGAYGLPPGSTVESWDTDSGGSTPSLSALDDSDDLEDEMLSLSGTSPQGVPPTEEAQEPRIPPRVTYSHRREVEDLQARQYWRSEWHTDASTSRPFDIGDASTLGPAIYRTSSREKNHPMIGVLEPKVIHEQDAVREVLMGLQGHNNMMLRWSDGGDQAYTFSPSLSHRLLHYSATLQESILAKYAEAATTLQYLRKFTTAVFASACRPIPRDPSTGPHFTSPRRRDTRTLEAFADAVDSQLREFDAWCAAREEEMCAAHAGVGPPLVVSLLNLQKSMQEAFSSKFAVVLQLLRSVAERALRLPGPATEVWTMPDAPLRIAPAALTALLLDSLIHAVHEAAMLGDRVTARALMGIFADAGEPLWAMVGRWMKDGMPCSEVHASSAHRAGALDAEFFVEDNELVLPDPDFWAEGFTLRDGRGDEDAAGSSAVPAFLAQAAEQILGAGKAIGLLRALGIAASFDRESERQWMARWPSLKTLLRSFTSAMDTSEGSTIPMGTTAESLSRMVYDELLPECTASQELLTRVLVDDCDLWPHLRAMEDLYLMQRGDAMSHYLDILFMRMDSGRAWNDFHFLNSAFRDVAEAGPHRWIDASLVRFSHRGSRDKSISRTVRAIDGLLIEYAVPFPLTYIFKPATMQVYSSIFSFILQIRRAKSVLERILVRDVLASSPHASSEFKAFYAMRSRLSWFVNTLLNFMATNVLHTQVLKFHEAFRQAKSLDDMIRIHEDHLAKIEGRCLLQRNRAIISILDMSLHFSDCFVAFAGDTTHDISRHSVVVTKRHRSRRQRRQSKNVIGFSQSLREISDSDDTDSDSADLDNENAPEPSFSMGASLISFAEESSLSRLETMSKELDALVRFTRRGVESLAGGTSEAASAFEMFAFSLEDWDG</sequence>
<evidence type="ECO:0000256" key="4">
    <source>
        <dbReference type="ARBA" id="ARBA00022701"/>
    </source>
</evidence>
<dbReference type="InterPro" id="IPR007259">
    <property type="entry name" value="GCP"/>
</dbReference>
<accession>A0A8E2DR49</accession>
<evidence type="ECO:0000313" key="10">
    <source>
        <dbReference type="Proteomes" id="UP000250043"/>
    </source>
</evidence>
<dbReference type="GO" id="GO:0005816">
    <property type="term" value="C:spindle pole body"/>
    <property type="evidence" value="ECO:0007669"/>
    <property type="project" value="UniProtKB-ARBA"/>
</dbReference>
<dbReference type="GO" id="GO:0000930">
    <property type="term" value="C:gamma-tubulin complex"/>
    <property type="evidence" value="ECO:0007669"/>
    <property type="project" value="TreeGrafter"/>
</dbReference>
<dbReference type="InterPro" id="IPR041470">
    <property type="entry name" value="GCP_N"/>
</dbReference>
<evidence type="ECO:0000256" key="6">
    <source>
        <dbReference type="SAM" id="MobiDB-lite"/>
    </source>
</evidence>
<feature type="region of interest" description="Disordered" evidence="6">
    <location>
        <begin position="275"/>
        <end position="338"/>
    </location>
</feature>
<dbReference type="GO" id="GO:0051321">
    <property type="term" value="P:meiotic cell cycle"/>
    <property type="evidence" value="ECO:0007669"/>
    <property type="project" value="TreeGrafter"/>
</dbReference>
<comment type="subcellular location">
    <subcellularLocation>
        <location evidence="1">Cytoplasm</location>
        <location evidence="1">Cytoskeleton</location>
    </subcellularLocation>
</comment>
<evidence type="ECO:0000313" key="9">
    <source>
        <dbReference type="EMBL" id="OCH94284.1"/>
    </source>
</evidence>
<evidence type="ECO:0008006" key="11">
    <source>
        <dbReference type="Google" id="ProtNLM"/>
    </source>
</evidence>
<evidence type="ECO:0000256" key="3">
    <source>
        <dbReference type="ARBA" id="ARBA00022490"/>
    </source>
</evidence>
<evidence type="ECO:0000256" key="2">
    <source>
        <dbReference type="ARBA" id="ARBA00010337"/>
    </source>
</evidence>
<feature type="compositionally biased region" description="Acidic residues" evidence="6">
    <location>
        <begin position="305"/>
        <end position="314"/>
    </location>
</feature>
<proteinExistence type="inferred from homology"/>
<feature type="compositionally biased region" description="Low complexity" evidence="6">
    <location>
        <begin position="7"/>
        <end position="107"/>
    </location>
</feature>
<dbReference type="CDD" id="cd22572">
    <property type="entry name" value="GCP5_NTD"/>
    <property type="match status" value="1"/>
</dbReference>
<dbReference type="GO" id="GO:0051011">
    <property type="term" value="F:microtubule minus-end binding"/>
    <property type="evidence" value="ECO:0007669"/>
    <property type="project" value="TreeGrafter"/>
</dbReference>
<comment type="similarity">
    <text evidence="2">Belongs to the TUBGCP family.</text>
</comment>
<dbReference type="GO" id="GO:0051225">
    <property type="term" value="P:spindle assembly"/>
    <property type="evidence" value="ECO:0007669"/>
    <property type="project" value="TreeGrafter"/>
</dbReference>
<dbReference type="Gene3D" id="1.20.120.1900">
    <property type="entry name" value="Gamma-tubulin complex, C-terminal domain"/>
    <property type="match status" value="1"/>
</dbReference>
<gene>
    <name evidence="9" type="ORF">OBBRIDRAFT_163520</name>
</gene>
<protein>
    <recommendedName>
        <fullName evidence="11">Spindle pole body component</fullName>
    </recommendedName>
</protein>
<feature type="region of interest" description="Disordered" evidence="6">
    <location>
        <begin position="1"/>
        <end position="119"/>
    </location>
</feature>
<evidence type="ECO:0000256" key="1">
    <source>
        <dbReference type="ARBA" id="ARBA00004245"/>
    </source>
</evidence>
<dbReference type="GO" id="GO:0031122">
    <property type="term" value="P:cytoplasmic microtubule organization"/>
    <property type="evidence" value="ECO:0007669"/>
    <property type="project" value="TreeGrafter"/>
</dbReference>
<feature type="domain" description="Gamma tubulin complex component C-terminal" evidence="7">
    <location>
        <begin position="808"/>
        <end position="1082"/>
    </location>
</feature>
<dbReference type="AlphaFoldDB" id="A0A8E2DR49"/>
<keyword evidence="3" id="KW-0963">Cytoplasm</keyword>
<dbReference type="GO" id="GO:0000278">
    <property type="term" value="P:mitotic cell cycle"/>
    <property type="evidence" value="ECO:0007669"/>
    <property type="project" value="TreeGrafter"/>
</dbReference>
<dbReference type="Pfam" id="PF04130">
    <property type="entry name" value="GCP_C_terminal"/>
    <property type="match status" value="1"/>
</dbReference>
<feature type="compositionally biased region" description="Acidic residues" evidence="6">
    <location>
        <begin position="1080"/>
        <end position="1095"/>
    </location>
</feature>
<keyword evidence="10" id="KW-1185">Reference proteome</keyword>
<dbReference type="InterPro" id="IPR042241">
    <property type="entry name" value="GCP_C_sf"/>
</dbReference>
<feature type="region of interest" description="Disordered" evidence="6">
    <location>
        <begin position="1078"/>
        <end position="1102"/>
    </location>
</feature>
<keyword evidence="5" id="KW-0206">Cytoskeleton</keyword>